<keyword evidence="1" id="KW-1133">Transmembrane helix</keyword>
<keyword evidence="1" id="KW-0812">Transmembrane</keyword>
<feature type="transmembrane region" description="Helical" evidence="1">
    <location>
        <begin position="160"/>
        <end position="183"/>
    </location>
</feature>
<keyword evidence="1" id="KW-0472">Membrane</keyword>
<proteinExistence type="predicted"/>
<evidence type="ECO:0000313" key="3">
    <source>
        <dbReference type="Proteomes" id="UP001233999"/>
    </source>
</evidence>
<gene>
    <name evidence="2" type="ORF">L9F63_025533</name>
</gene>
<keyword evidence="3" id="KW-1185">Reference proteome</keyword>
<protein>
    <recommendedName>
        <fullName evidence="4">Heparan-alpha-glucosaminide N-acetyltransferase</fullName>
    </recommendedName>
</protein>
<evidence type="ECO:0008006" key="4">
    <source>
        <dbReference type="Google" id="ProtNLM"/>
    </source>
</evidence>
<comment type="caution">
    <text evidence="2">The sequence shown here is derived from an EMBL/GenBank/DDBJ whole genome shotgun (WGS) entry which is preliminary data.</text>
</comment>
<dbReference type="Proteomes" id="UP001233999">
    <property type="component" value="Unassembled WGS sequence"/>
</dbReference>
<feature type="transmembrane region" description="Helical" evidence="1">
    <location>
        <begin position="12"/>
        <end position="34"/>
    </location>
</feature>
<feature type="transmembrane region" description="Helical" evidence="1">
    <location>
        <begin position="95"/>
        <end position="117"/>
    </location>
</feature>
<evidence type="ECO:0000256" key="1">
    <source>
        <dbReference type="SAM" id="Phobius"/>
    </source>
</evidence>
<dbReference type="EMBL" id="JASPKZ010009665">
    <property type="protein sequence ID" value="KAJ9576569.1"/>
    <property type="molecule type" value="Genomic_DNA"/>
</dbReference>
<evidence type="ECO:0000313" key="2">
    <source>
        <dbReference type="EMBL" id="KAJ9576569.1"/>
    </source>
</evidence>
<name>A0AAD8E4J3_DIPPU</name>
<dbReference type="PANTHER" id="PTHR31061">
    <property type="entry name" value="LD22376P"/>
    <property type="match status" value="1"/>
</dbReference>
<reference evidence="2" key="1">
    <citation type="journal article" date="2023" name="IScience">
        <title>Live-bearing cockroach genome reveals convergent evolutionary mechanisms linked to viviparity in insects and beyond.</title>
        <authorList>
            <person name="Fouks B."/>
            <person name="Harrison M.C."/>
            <person name="Mikhailova A.A."/>
            <person name="Marchal E."/>
            <person name="English S."/>
            <person name="Carruthers M."/>
            <person name="Jennings E.C."/>
            <person name="Chiamaka E.L."/>
            <person name="Frigard R.A."/>
            <person name="Pippel M."/>
            <person name="Attardo G.M."/>
            <person name="Benoit J.B."/>
            <person name="Bornberg-Bauer E."/>
            <person name="Tobe S.S."/>
        </authorList>
    </citation>
    <scope>NUCLEOTIDE SEQUENCE</scope>
    <source>
        <strain evidence="2">Stay&amp;Tobe</strain>
    </source>
</reference>
<dbReference type="AlphaFoldDB" id="A0AAD8E4J3"/>
<sequence length="303" mass="34021">GPVVAACQDIIVLIPQWLIIILIIGAHYAIVFHLEVPGCPMGYLGPGGIQDNGDFRRCVGGATGYVDRMILGVNHMYQNPTENEVYKSGAFEPEGIVGCLLSVFQVFLGVQAGTTLTFYQEWKDRLKHWLAWGTASGIIGAILCLASKEEGWIPVNKNLWSLSFVLVTSSFAFFLLSACYFLIDVKFWWSGKPFFYPGMNATIMFVGHEVAYNLFPWHWSVGAMNTHFMQLIEALWGTGLKNKNKFEDKGEHLRNVKNGEVEKSAVAAHAWSEKYLIDTKASLIKQIEKQKELTVWGKIHIQK</sequence>
<feature type="transmembrane region" description="Helical" evidence="1">
    <location>
        <begin position="129"/>
        <end position="148"/>
    </location>
</feature>
<dbReference type="PANTHER" id="PTHR31061:SF24">
    <property type="entry name" value="LD22376P"/>
    <property type="match status" value="1"/>
</dbReference>
<reference evidence="2" key="2">
    <citation type="submission" date="2023-05" db="EMBL/GenBank/DDBJ databases">
        <authorList>
            <person name="Fouks B."/>
        </authorList>
    </citation>
    <scope>NUCLEOTIDE SEQUENCE</scope>
    <source>
        <strain evidence="2">Stay&amp;Tobe</strain>
        <tissue evidence="2">Testes</tissue>
    </source>
</reference>
<accession>A0AAD8E4J3</accession>
<feature type="non-terminal residue" evidence="2">
    <location>
        <position position="1"/>
    </location>
</feature>
<organism evidence="2 3">
    <name type="scientific">Diploptera punctata</name>
    <name type="common">Pacific beetle cockroach</name>
    <dbReference type="NCBI Taxonomy" id="6984"/>
    <lineage>
        <taxon>Eukaryota</taxon>
        <taxon>Metazoa</taxon>
        <taxon>Ecdysozoa</taxon>
        <taxon>Arthropoda</taxon>
        <taxon>Hexapoda</taxon>
        <taxon>Insecta</taxon>
        <taxon>Pterygota</taxon>
        <taxon>Neoptera</taxon>
        <taxon>Polyneoptera</taxon>
        <taxon>Dictyoptera</taxon>
        <taxon>Blattodea</taxon>
        <taxon>Blaberoidea</taxon>
        <taxon>Blaberidae</taxon>
        <taxon>Diplopterinae</taxon>
        <taxon>Diploptera</taxon>
    </lineage>
</organism>